<comment type="function">
    <text evidence="11">Mediates influx of magnesium ions. Alternates between open and closed states. Activated by low cytoplasmic Mg(2+) levels. Inactive when cytoplasmic Mg(2+) levels are high.</text>
</comment>
<dbReference type="PANTHER" id="PTHR46494:SF1">
    <property type="entry name" value="CORA FAMILY METAL ION TRANSPORTER (EUROFUNG)"/>
    <property type="match status" value="1"/>
</dbReference>
<dbReference type="InterPro" id="IPR004488">
    <property type="entry name" value="Mg/Co-transport_prot_CorA"/>
</dbReference>
<feature type="transmembrane region" description="Helical" evidence="12">
    <location>
        <begin position="373"/>
        <end position="393"/>
    </location>
</feature>
<sequence>MNSFRGFKKALRRRTKQNHALVGAVPGSLVQHEFAHDSRARAIEFSRLKHEDRQLESAAELQQHLAAKQHLVRMRPRRTAGSDDATEASNLEAGRLSTSPPRPVTWLNIDGLADVELLKEIGAQFGLHPLALEDVVNVGQLAKSEAYDNNLFIILRMPHVTDQFETEQVSLFLLDGLVITFQEFNGDCLNPVRERLVKSMGRIRSRGADYLAYAIIDAVIDGYFPVLEHFDRLLGGISDEIDEDLPHDIPKRLHHIRADLLSVRKVAQQHRHALNTLLRERSSLIEEDTLLFLRDCLDHITRLIEDADTYRETCGELRELYFAQLGQKTNDVMKVLTIIATIFIPMSFIAGVYGMNFDSDVSPLNMPELHWSLGYPFAVLLMACTGGGLVYYLKRKQWL</sequence>
<gene>
    <name evidence="14" type="primary">corA_1</name>
    <name evidence="12" type="synonym">corA</name>
    <name evidence="14" type="ORF">Q31a_24410</name>
</gene>
<dbReference type="InterPro" id="IPR045863">
    <property type="entry name" value="CorA_TM1_TM2"/>
</dbReference>
<dbReference type="Gene3D" id="1.20.58.340">
    <property type="entry name" value="Magnesium transport protein CorA, transmembrane region"/>
    <property type="match status" value="2"/>
</dbReference>
<dbReference type="AlphaFoldDB" id="A0A518G6A9"/>
<evidence type="ECO:0000256" key="10">
    <source>
        <dbReference type="ARBA" id="ARBA00034269"/>
    </source>
</evidence>
<organism evidence="14 15">
    <name type="scientific">Aureliella helgolandensis</name>
    <dbReference type="NCBI Taxonomy" id="2527968"/>
    <lineage>
        <taxon>Bacteria</taxon>
        <taxon>Pseudomonadati</taxon>
        <taxon>Planctomycetota</taxon>
        <taxon>Planctomycetia</taxon>
        <taxon>Pirellulales</taxon>
        <taxon>Pirellulaceae</taxon>
        <taxon>Aureliella</taxon>
    </lineage>
</organism>
<dbReference type="GO" id="GO:0015087">
    <property type="term" value="F:cobalt ion transmembrane transporter activity"/>
    <property type="evidence" value="ECO:0007669"/>
    <property type="project" value="UniProtKB-UniRule"/>
</dbReference>
<evidence type="ECO:0000256" key="3">
    <source>
        <dbReference type="ARBA" id="ARBA00022448"/>
    </source>
</evidence>
<dbReference type="Gene3D" id="3.30.460.20">
    <property type="entry name" value="CorA soluble domain-like"/>
    <property type="match status" value="1"/>
</dbReference>
<evidence type="ECO:0000256" key="9">
    <source>
        <dbReference type="ARBA" id="ARBA00023136"/>
    </source>
</evidence>
<evidence type="ECO:0000256" key="1">
    <source>
        <dbReference type="ARBA" id="ARBA00004651"/>
    </source>
</evidence>
<dbReference type="PANTHER" id="PTHR46494">
    <property type="entry name" value="CORA FAMILY METAL ION TRANSPORTER (EUROFUNG)"/>
    <property type="match status" value="1"/>
</dbReference>
<keyword evidence="8 12" id="KW-0406">Ion transport</keyword>
<keyword evidence="15" id="KW-1185">Reference proteome</keyword>
<dbReference type="RefSeq" id="WP_231691151.1">
    <property type="nucleotide sequence ID" value="NZ_CP036298.1"/>
</dbReference>
<dbReference type="SUPFAM" id="SSF143865">
    <property type="entry name" value="CorA soluble domain-like"/>
    <property type="match status" value="1"/>
</dbReference>
<evidence type="ECO:0000256" key="2">
    <source>
        <dbReference type="ARBA" id="ARBA00009765"/>
    </source>
</evidence>
<evidence type="ECO:0000256" key="8">
    <source>
        <dbReference type="ARBA" id="ARBA00023065"/>
    </source>
</evidence>
<keyword evidence="3 12" id="KW-0813">Transport</keyword>
<evidence type="ECO:0000313" key="15">
    <source>
        <dbReference type="Proteomes" id="UP000318017"/>
    </source>
</evidence>
<dbReference type="GO" id="GO:0000287">
    <property type="term" value="F:magnesium ion binding"/>
    <property type="evidence" value="ECO:0007669"/>
    <property type="project" value="TreeGrafter"/>
</dbReference>
<keyword evidence="4 12" id="KW-1003">Cell membrane</keyword>
<evidence type="ECO:0000256" key="13">
    <source>
        <dbReference type="SAM" id="MobiDB-lite"/>
    </source>
</evidence>
<evidence type="ECO:0000256" key="6">
    <source>
        <dbReference type="ARBA" id="ARBA00022842"/>
    </source>
</evidence>
<evidence type="ECO:0000256" key="12">
    <source>
        <dbReference type="RuleBase" id="RU362010"/>
    </source>
</evidence>
<dbReference type="GO" id="GO:0005886">
    <property type="term" value="C:plasma membrane"/>
    <property type="evidence" value="ECO:0007669"/>
    <property type="project" value="UniProtKB-SubCell"/>
</dbReference>
<comment type="subcellular location">
    <subcellularLocation>
        <location evidence="1">Cell membrane</location>
        <topology evidence="1">Multi-pass membrane protein</topology>
    </subcellularLocation>
    <subcellularLocation>
        <location evidence="12">Membrane</location>
        <topology evidence="12">Multi-pass membrane protein</topology>
    </subcellularLocation>
</comment>
<keyword evidence="6 12" id="KW-0460">Magnesium</keyword>
<dbReference type="FunFam" id="1.20.58.340:FF:000004">
    <property type="entry name" value="Magnesium transport protein CorA"/>
    <property type="match status" value="1"/>
</dbReference>
<name>A0A518G6A9_9BACT</name>
<keyword evidence="5 12" id="KW-0812">Transmembrane</keyword>
<comment type="similarity">
    <text evidence="2 12">Belongs to the CorA metal ion transporter (MIT) (TC 1.A.35) family.</text>
</comment>
<dbReference type="EMBL" id="CP036298">
    <property type="protein sequence ID" value="QDV24128.1"/>
    <property type="molecule type" value="Genomic_DNA"/>
</dbReference>
<keyword evidence="7 12" id="KW-1133">Transmembrane helix</keyword>
<evidence type="ECO:0000256" key="11">
    <source>
        <dbReference type="ARBA" id="ARBA00045497"/>
    </source>
</evidence>
<keyword evidence="9 12" id="KW-0472">Membrane</keyword>
<reference evidence="14 15" key="1">
    <citation type="submission" date="2019-02" db="EMBL/GenBank/DDBJ databases">
        <title>Deep-cultivation of Planctomycetes and their phenomic and genomic characterization uncovers novel biology.</title>
        <authorList>
            <person name="Wiegand S."/>
            <person name="Jogler M."/>
            <person name="Boedeker C."/>
            <person name="Pinto D."/>
            <person name="Vollmers J."/>
            <person name="Rivas-Marin E."/>
            <person name="Kohn T."/>
            <person name="Peeters S.H."/>
            <person name="Heuer A."/>
            <person name="Rast P."/>
            <person name="Oberbeckmann S."/>
            <person name="Bunk B."/>
            <person name="Jeske O."/>
            <person name="Meyerdierks A."/>
            <person name="Storesund J.E."/>
            <person name="Kallscheuer N."/>
            <person name="Luecker S."/>
            <person name="Lage O.M."/>
            <person name="Pohl T."/>
            <person name="Merkel B.J."/>
            <person name="Hornburger P."/>
            <person name="Mueller R.-W."/>
            <person name="Bruemmer F."/>
            <person name="Labrenz M."/>
            <person name="Spormann A.M."/>
            <person name="Op den Camp H."/>
            <person name="Overmann J."/>
            <person name="Amann R."/>
            <person name="Jetten M.S.M."/>
            <person name="Mascher T."/>
            <person name="Medema M.H."/>
            <person name="Devos D.P."/>
            <person name="Kaster A.-K."/>
            <person name="Ovreas L."/>
            <person name="Rohde M."/>
            <person name="Galperin M.Y."/>
            <person name="Jogler C."/>
        </authorList>
    </citation>
    <scope>NUCLEOTIDE SEQUENCE [LARGE SCALE GENOMIC DNA]</scope>
    <source>
        <strain evidence="14 15">Q31a</strain>
    </source>
</reference>
<proteinExistence type="inferred from homology"/>
<dbReference type="InterPro" id="IPR002523">
    <property type="entry name" value="MgTranspt_CorA/ZnTranspt_ZntB"/>
</dbReference>
<dbReference type="InterPro" id="IPR045861">
    <property type="entry name" value="CorA_cytoplasmic_dom"/>
</dbReference>
<evidence type="ECO:0000313" key="14">
    <source>
        <dbReference type="EMBL" id="QDV24128.1"/>
    </source>
</evidence>
<protein>
    <recommendedName>
        <fullName evidence="12">Magnesium transport protein CorA</fullName>
    </recommendedName>
</protein>
<evidence type="ECO:0000256" key="5">
    <source>
        <dbReference type="ARBA" id="ARBA00022692"/>
    </source>
</evidence>
<comment type="catalytic activity">
    <reaction evidence="10">
        <text>Mg(2+)(in) = Mg(2+)(out)</text>
        <dbReference type="Rhea" id="RHEA:29827"/>
        <dbReference type="ChEBI" id="CHEBI:18420"/>
    </reaction>
</comment>
<dbReference type="KEGG" id="ahel:Q31a_24410"/>
<dbReference type="GO" id="GO:0050897">
    <property type="term" value="F:cobalt ion binding"/>
    <property type="evidence" value="ECO:0007669"/>
    <property type="project" value="TreeGrafter"/>
</dbReference>
<evidence type="ECO:0000256" key="7">
    <source>
        <dbReference type="ARBA" id="ARBA00022989"/>
    </source>
</evidence>
<dbReference type="CDD" id="cd12828">
    <property type="entry name" value="TmCorA-like_1"/>
    <property type="match status" value="1"/>
</dbReference>
<feature type="transmembrane region" description="Helical" evidence="12">
    <location>
        <begin position="335"/>
        <end position="353"/>
    </location>
</feature>
<dbReference type="Pfam" id="PF01544">
    <property type="entry name" value="CorA"/>
    <property type="match status" value="1"/>
</dbReference>
<accession>A0A518G6A9</accession>
<evidence type="ECO:0000256" key="4">
    <source>
        <dbReference type="ARBA" id="ARBA00022475"/>
    </source>
</evidence>
<dbReference type="NCBIfam" id="TIGR00383">
    <property type="entry name" value="corA"/>
    <property type="match status" value="1"/>
</dbReference>
<dbReference type="Proteomes" id="UP000318017">
    <property type="component" value="Chromosome"/>
</dbReference>
<feature type="region of interest" description="Disordered" evidence="13">
    <location>
        <begin position="68"/>
        <end position="97"/>
    </location>
</feature>
<dbReference type="GO" id="GO:0015095">
    <property type="term" value="F:magnesium ion transmembrane transporter activity"/>
    <property type="evidence" value="ECO:0007669"/>
    <property type="project" value="UniProtKB-UniRule"/>
</dbReference>
<dbReference type="SUPFAM" id="SSF144083">
    <property type="entry name" value="Magnesium transport protein CorA, transmembrane region"/>
    <property type="match status" value="1"/>
</dbReference>